<name>A0A238KUG9_9RHOB</name>
<keyword evidence="5" id="KW-0333">Golgi apparatus</keyword>
<evidence type="ECO:0000313" key="9">
    <source>
        <dbReference type="Proteomes" id="UP000220836"/>
    </source>
</evidence>
<dbReference type="Proteomes" id="UP000220836">
    <property type="component" value="Unassembled WGS sequence"/>
</dbReference>
<dbReference type="AlphaFoldDB" id="A0A238KUG9"/>
<dbReference type="InterPro" id="IPR005331">
    <property type="entry name" value="Sulfotransferase"/>
</dbReference>
<dbReference type="GO" id="GO:0016020">
    <property type="term" value="C:membrane"/>
    <property type="evidence" value="ECO:0007669"/>
    <property type="project" value="InterPro"/>
</dbReference>
<comment type="subcellular location">
    <subcellularLocation>
        <location evidence="1">Golgi apparatus membrane</location>
        <topology evidence="1">Single-pass type II membrane protein</topology>
    </subcellularLocation>
</comment>
<accession>A0A238KUG9</accession>
<dbReference type="EMBL" id="FXYH01000013">
    <property type="protein sequence ID" value="SMX46435.1"/>
    <property type="molecule type" value="Genomic_DNA"/>
</dbReference>
<organism evidence="8 9">
    <name type="scientific">Pelagimonas varians</name>
    <dbReference type="NCBI Taxonomy" id="696760"/>
    <lineage>
        <taxon>Bacteria</taxon>
        <taxon>Pseudomonadati</taxon>
        <taxon>Pseudomonadota</taxon>
        <taxon>Alphaproteobacteria</taxon>
        <taxon>Rhodobacterales</taxon>
        <taxon>Roseobacteraceae</taxon>
        <taxon>Pelagimonas</taxon>
    </lineage>
</organism>
<keyword evidence="2 8" id="KW-0808">Transferase</keyword>
<dbReference type="RefSeq" id="WP_097805758.1">
    <property type="nucleotide sequence ID" value="NZ_FXYH01000013.1"/>
</dbReference>
<keyword evidence="3" id="KW-0812">Transmembrane</keyword>
<keyword evidence="6" id="KW-0472">Membrane</keyword>
<dbReference type="Pfam" id="PF03567">
    <property type="entry name" value="Sulfotransfer_2"/>
    <property type="match status" value="1"/>
</dbReference>
<dbReference type="OrthoDB" id="7736814at2"/>
<reference evidence="8 9" key="1">
    <citation type="submission" date="2017-05" db="EMBL/GenBank/DDBJ databases">
        <authorList>
            <person name="Song R."/>
            <person name="Chenine A.L."/>
            <person name="Ruprecht R.M."/>
        </authorList>
    </citation>
    <scope>NUCLEOTIDE SEQUENCE [LARGE SCALE GENOMIC DNA]</scope>
    <source>
        <strain evidence="8 9">CECT 8663</strain>
    </source>
</reference>
<dbReference type="SUPFAM" id="SSF52540">
    <property type="entry name" value="P-loop containing nucleoside triphosphate hydrolases"/>
    <property type="match status" value="1"/>
</dbReference>
<evidence type="ECO:0000256" key="4">
    <source>
        <dbReference type="ARBA" id="ARBA00022989"/>
    </source>
</evidence>
<evidence type="ECO:0000256" key="5">
    <source>
        <dbReference type="ARBA" id="ARBA00023034"/>
    </source>
</evidence>
<evidence type="ECO:0000313" key="8">
    <source>
        <dbReference type="EMBL" id="SMX46435.1"/>
    </source>
</evidence>
<evidence type="ECO:0000256" key="3">
    <source>
        <dbReference type="ARBA" id="ARBA00022692"/>
    </source>
</evidence>
<keyword evidence="4" id="KW-1133">Transmembrane helix</keyword>
<dbReference type="GO" id="GO:0016051">
    <property type="term" value="P:carbohydrate biosynthetic process"/>
    <property type="evidence" value="ECO:0007669"/>
    <property type="project" value="InterPro"/>
</dbReference>
<keyword evidence="9" id="KW-1185">Reference proteome</keyword>
<dbReference type="PANTHER" id="PTHR12137">
    <property type="entry name" value="CARBOHYDRATE SULFOTRANSFERASE"/>
    <property type="match status" value="1"/>
</dbReference>
<dbReference type="InterPro" id="IPR018011">
    <property type="entry name" value="Carb_sulfotrans_8-10"/>
</dbReference>
<protein>
    <submittedName>
        <fullName evidence="8">Sulfotransferase family protein</fullName>
    </submittedName>
</protein>
<evidence type="ECO:0000256" key="6">
    <source>
        <dbReference type="ARBA" id="ARBA00023136"/>
    </source>
</evidence>
<evidence type="ECO:0000256" key="1">
    <source>
        <dbReference type="ARBA" id="ARBA00004323"/>
    </source>
</evidence>
<evidence type="ECO:0000256" key="7">
    <source>
        <dbReference type="ARBA" id="ARBA00023180"/>
    </source>
</evidence>
<evidence type="ECO:0000256" key="2">
    <source>
        <dbReference type="ARBA" id="ARBA00022679"/>
    </source>
</evidence>
<dbReference type="InterPro" id="IPR027417">
    <property type="entry name" value="P-loop_NTPase"/>
</dbReference>
<keyword evidence="7" id="KW-0325">Glycoprotein</keyword>
<dbReference type="GO" id="GO:0008146">
    <property type="term" value="F:sulfotransferase activity"/>
    <property type="evidence" value="ECO:0007669"/>
    <property type="project" value="InterPro"/>
</dbReference>
<gene>
    <name evidence="8" type="ORF">PEV8663_03285</name>
</gene>
<proteinExistence type="predicted"/>
<dbReference type="PANTHER" id="PTHR12137:SF54">
    <property type="entry name" value="CARBOHYDRATE SULFOTRANSFERASE"/>
    <property type="match status" value="1"/>
</dbReference>
<sequence length="280" mass="31902">MKIPSLTPYVNPVRNFALYAAGKSGNTMLRDWFMTNLGAFSFREVMLSLPAPHRGRFLAGMARRKKLAARIWIKGSASNADLRVFSDVYRATVSQAIVNTLEFQNTYKIAVVRNPASRVVSAYLDKFCGEDWNKDWVKDVVGQVGAERGISFNQFLDYLLEADPKTLNGHWCPQSFVFKDIEFDKVIKLEQLSEGFKDIEPIVGRRGAEVLRQRRQVQKYRDDWRGMSGDLVEAPSDLLIQTRESGGGVPPKEQFLTEVTRRKIAQIYAGDFERFSYSKP</sequence>